<evidence type="ECO:0000313" key="2">
    <source>
        <dbReference type="EMBL" id="AEP10755.1"/>
    </source>
</evidence>
<protein>
    <submittedName>
        <fullName evidence="2">DNA binding, excisionase family domain protein</fullName>
    </submittedName>
</protein>
<dbReference type="RefSeq" id="WP_014103978.1">
    <property type="nucleotide sequence ID" value="NC_016026.1"/>
</dbReference>
<proteinExistence type="predicted"/>
<gene>
    <name evidence="2" type="ordered locus">MICA_2454</name>
</gene>
<feature type="domain" description="Helix-turn-helix" evidence="1">
    <location>
        <begin position="2"/>
        <end position="49"/>
    </location>
</feature>
<dbReference type="InterPro" id="IPR038148">
    <property type="entry name" value="Tn1545/Tn916_Xis"/>
</dbReference>
<reference evidence="2 3" key="1">
    <citation type="journal article" date="2011" name="BMC Genomics">
        <title>Genomic insights into an obligate epibiotic bacterial predator: Micavibrio aeruginosavorus ARL-13.</title>
        <authorList>
            <person name="Wang Z."/>
            <person name="Kadouri D."/>
            <person name="Wu M."/>
        </authorList>
    </citation>
    <scope>NUCLEOTIDE SEQUENCE [LARGE SCALE GENOMIC DNA]</scope>
    <source>
        <strain evidence="2 3">ARL-13</strain>
    </source>
</reference>
<dbReference type="NCBIfam" id="TIGR01764">
    <property type="entry name" value="excise"/>
    <property type="match status" value="1"/>
</dbReference>
<name>G2KNW0_MICAA</name>
<keyword evidence="3" id="KW-1185">Reference proteome</keyword>
<dbReference type="HOGENOM" id="CLU_2974323_0_0_5"/>
<dbReference type="InterPro" id="IPR041657">
    <property type="entry name" value="HTH_17"/>
</dbReference>
<dbReference type="KEGG" id="mai:MICA_2454"/>
<dbReference type="Proteomes" id="UP000009286">
    <property type="component" value="Chromosome"/>
</dbReference>
<evidence type="ECO:0000313" key="3">
    <source>
        <dbReference type="Proteomes" id="UP000009286"/>
    </source>
</evidence>
<dbReference type="Pfam" id="PF12728">
    <property type="entry name" value="HTH_17"/>
    <property type="match status" value="1"/>
</dbReference>
<dbReference type="EMBL" id="CP002382">
    <property type="protein sequence ID" value="AEP10755.1"/>
    <property type="molecule type" value="Genomic_DNA"/>
</dbReference>
<accession>G2KNW0</accession>
<evidence type="ECO:0000259" key="1">
    <source>
        <dbReference type="Pfam" id="PF12728"/>
    </source>
</evidence>
<dbReference type="InterPro" id="IPR010093">
    <property type="entry name" value="SinI_DNA-bd"/>
</dbReference>
<dbReference type="AlphaFoldDB" id="G2KNW0"/>
<sequence>MLLTVPEACQTLKIGRTRLYEILANGEIKARKSGKKTLIEKSELERWVSTLPNYRKGA</sequence>
<organism evidence="2 3">
    <name type="scientific">Micavibrio aeruginosavorus (strain ARL-13)</name>
    <dbReference type="NCBI Taxonomy" id="856793"/>
    <lineage>
        <taxon>Bacteria</taxon>
        <taxon>Pseudomonadati</taxon>
        <taxon>Bdellovibrionota</taxon>
        <taxon>Bdellovibrionia</taxon>
        <taxon>Bdellovibrionales</taxon>
        <taxon>Pseudobdellovibrionaceae</taxon>
        <taxon>Micavibrio</taxon>
    </lineage>
</organism>
<dbReference type="Gene3D" id="3.90.105.50">
    <property type="match status" value="1"/>
</dbReference>
<dbReference type="GO" id="GO:0003677">
    <property type="term" value="F:DNA binding"/>
    <property type="evidence" value="ECO:0007669"/>
    <property type="project" value="InterPro"/>
</dbReference>